<accession>A0ACB5S6P9</accession>
<keyword evidence="2" id="KW-1185">Reference proteome</keyword>
<gene>
    <name evidence="1" type="primary">g8663</name>
    <name evidence="1" type="ORF">NpPPO83_00008663</name>
</gene>
<proteinExistence type="predicted"/>
<dbReference type="Proteomes" id="UP001165186">
    <property type="component" value="Unassembled WGS sequence"/>
</dbReference>
<comment type="caution">
    <text evidence="1">The sequence shown here is derived from an EMBL/GenBank/DDBJ whole genome shotgun (WGS) entry which is preliminary data.</text>
</comment>
<dbReference type="EMBL" id="BSXG01000047">
    <property type="protein sequence ID" value="GME28361.1"/>
    <property type="molecule type" value="Genomic_DNA"/>
</dbReference>
<reference evidence="1" key="1">
    <citation type="submission" date="2024-09" db="EMBL/GenBank/DDBJ databases">
        <title>Draft Genome Sequences of Neofusicoccum parvum.</title>
        <authorList>
            <person name="Ashida A."/>
            <person name="Camagna M."/>
            <person name="Tanaka A."/>
            <person name="Takemoto D."/>
        </authorList>
    </citation>
    <scope>NUCLEOTIDE SEQUENCE</scope>
    <source>
        <strain evidence="1">PPO83</strain>
    </source>
</reference>
<evidence type="ECO:0000313" key="1">
    <source>
        <dbReference type="EMBL" id="GME28361.1"/>
    </source>
</evidence>
<protein>
    <submittedName>
        <fullName evidence="1">Uncharacterized protein</fullName>
    </submittedName>
</protein>
<organism evidence="1 2">
    <name type="scientific">Neofusicoccum parvum</name>
    <dbReference type="NCBI Taxonomy" id="310453"/>
    <lineage>
        <taxon>Eukaryota</taxon>
        <taxon>Fungi</taxon>
        <taxon>Dikarya</taxon>
        <taxon>Ascomycota</taxon>
        <taxon>Pezizomycotina</taxon>
        <taxon>Dothideomycetes</taxon>
        <taxon>Dothideomycetes incertae sedis</taxon>
        <taxon>Botryosphaeriales</taxon>
        <taxon>Botryosphaeriaceae</taxon>
        <taxon>Neofusicoccum</taxon>
    </lineage>
</organism>
<name>A0ACB5S6P9_9PEZI</name>
<sequence>MKVVEDIYKGTSYAIHEVSDDDRKVLFGNTAEIVAFSLNFLDALRPAAEPIFKLNQAGRWSKRNSISTTADPSETPGPLDDRLDRKTTIGSAFLDNLNEMERVYCAYVQNHSSANNRLQEMQKNKQVQIWLNECHNYAGDITTAWDLDSLIIKPTQRFLKYTLMLDVILKSTPENHPDYTSLKIAMEGMKALSGRINETKGRKEIVEKIVTRKREKSDAGIGAAVQKAFGRRAEKVKQQVGLSETVDDPEYDAISQKFGGHFFQLQIVMRDVEKYLEDVDRMVHQNNALATELESWLDVSLPEHPEIESKWRQYMVIIREITAYALGTHKDEVRKTVIKPISILWELHGKPQKLMQKRKKRLPDYAKYKLLKESGGKIDTKLKEIGDEFTAINGALKDDLPKLYARTKTLIEACQRNLIDSQKKWYQVLSLNLEKALGQGEQVDPKLLEPPAISNAFEADYVRARDELERIESVIRGVKEAAAFSPATTFMTDDYSLKRPSTFASSKHTRDEALDQEVSEDKVLFLAASLFEFNIAHDRREAGFPYLVYVPGEVFDVLGMRGELWLARNQDDSSGTIGWIWEKHFARIFSD</sequence>
<evidence type="ECO:0000313" key="2">
    <source>
        <dbReference type="Proteomes" id="UP001165186"/>
    </source>
</evidence>